<dbReference type="SUPFAM" id="SSF46785">
    <property type="entry name" value="Winged helix' DNA-binding domain"/>
    <property type="match status" value="1"/>
</dbReference>
<evidence type="ECO:0000256" key="4">
    <source>
        <dbReference type="ARBA" id="ARBA00023163"/>
    </source>
</evidence>
<dbReference type="GO" id="GO:0000976">
    <property type="term" value="F:transcription cis-regulatory region binding"/>
    <property type="evidence" value="ECO:0007669"/>
    <property type="project" value="TreeGrafter"/>
</dbReference>
<dbReference type="PROSITE" id="PS50931">
    <property type="entry name" value="HTH_LYSR"/>
    <property type="match status" value="1"/>
</dbReference>
<dbReference type="Gene3D" id="1.10.10.10">
    <property type="entry name" value="Winged helix-like DNA-binding domain superfamily/Winged helix DNA-binding domain"/>
    <property type="match status" value="1"/>
</dbReference>
<dbReference type="EMBL" id="FQUP01000012">
    <property type="protein sequence ID" value="SHH04648.1"/>
    <property type="molecule type" value="Genomic_DNA"/>
</dbReference>
<keyword evidence="3 6" id="KW-0238">DNA-binding</keyword>
<dbReference type="GO" id="GO:0003700">
    <property type="term" value="F:DNA-binding transcription factor activity"/>
    <property type="evidence" value="ECO:0007669"/>
    <property type="project" value="InterPro"/>
</dbReference>
<protein>
    <submittedName>
        <fullName evidence="6">DNA-binding transcriptional regulator, LysR family</fullName>
    </submittedName>
</protein>
<dbReference type="InterPro" id="IPR000847">
    <property type="entry name" value="LysR_HTH_N"/>
</dbReference>
<dbReference type="Proteomes" id="UP000184485">
    <property type="component" value="Unassembled WGS sequence"/>
</dbReference>
<dbReference type="Gene3D" id="3.40.190.10">
    <property type="entry name" value="Periplasmic binding protein-like II"/>
    <property type="match status" value="1"/>
</dbReference>
<comment type="similarity">
    <text evidence="1">Belongs to the LysR transcriptional regulatory family.</text>
</comment>
<dbReference type="SUPFAM" id="SSF53850">
    <property type="entry name" value="Periplasmic binding protein-like II"/>
    <property type="match status" value="1"/>
</dbReference>
<accession>A0A1M5PSB0</accession>
<keyword evidence="2" id="KW-0805">Transcription regulation</keyword>
<feature type="domain" description="HTH lysR-type" evidence="5">
    <location>
        <begin position="9"/>
        <end position="66"/>
    </location>
</feature>
<dbReference type="OrthoDB" id="9796526at2"/>
<gene>
    <name evidence="6" type="ORF">SAMN02745157_0228</name>
</gene>
<dbReference type="InterPro" id="IPR036390">
    <property type="entry name" value="WH_DNA-bd_sf"/>
</dbReference>
<dbReference type="Pfam" id="PF00126">
    <property type="entry name" value="HTH_1"/>
    <property type="match status" value="1"/>
</dbReference>
<dbReference type="InterPro" id="IPR036388">
    <property type="entry name" value="WH-like_DNA-bd_sf"/>
</dbReference>
<evidence type="ECO:0000313" key="6">
    <source>
        <dbReference type="EMBL" id="SHH04648.1"/>
    </source>
</evidence>
<keyword evidence="4" id="KW-0804">Transcription</keyword>
<dbReference type="PANTHER" id="PTHR30126">
    <property type="entry name" value="HTH-TYPE TRANSCRIPTIONAL REGULATOR"/>
    <property type="match status" value="1"/>
</dbReference>
<dbReference type="AlphaFoldDB" id="A0A1M5PSB0"/>
<evidence type="ECO:0000256" key="2">
    <source>
        <dbReference type="ARBA" id="ARBA00023015"/>
    </source>
</evidence>
<proteinExistence type="inferred from homology"/>
<dbReference type="STRING" id="1122133.SAMN02745157_0228"/>
<dbReference type="InterPro" id="IPR005119">
    <property type="entry name" value="LysR_subst-bd"/>
</dbReference>
<evidence type="ECO:0000256" key="3">
    <source>
        <dbReference type="ARBA" id="ARBA00023125"/>
    </source>
</evidence>
<evidence type="ECO:0000259" key="5">
    <source>
        <dbReference type="PROSITE" id="PS50931"/>
    </source>
</evidence>
<reference evidence="6 7" key="1">
    <citation type="submission" date="2016-11" db="EMBL/GenBank/DDBJ databases">
        <authorList>
            <person name="Jaros S."/>
            <person name="Januszkiewicz K."/>
            <person name="Wedrychowicz H."/>
        </authorList>
    </citation>
    <scope>NUCLEOTIDE SEQUENCE [LARGE SCALE GENOMIC DNA]</scope>
    <source>
        <strain evidence="6 7">DSM 19436</strain>
    </source>
</reference>
<dbReference type="Pfam" id="PF03466">
    <property type="entry name" value="LysR_substrate"/>
    <property type="match status" value="1"/>
</dbReference>
<dbReference type="PANTHER" id="PTHR30126:SF21">
    <property type="entry name" value="TRANSCRIPTIONAL REGULATOR-RELATED"/>
    <property type="match status" value="1"/>
</dbReference>
<keyword evidence="7" id="KW-1185">Reference proteome</keyword>
<evidence type="ECO:0000313" key="7">
    <source>
        <dbReference type="Proteomes" id="UP000184485"/>
    </source>
</evidence>
<organism evidence="6 7">
    <name type="scientific">Kaistia soli DSM 19436</name>
    <dbReference type="NCBI Taxonomy" id="1122133"/>
    <lineage>
        <taxon>Bacteria</taxon>
        <taxon>Pseudomonadati</taxon>
        <taxon>Pseudomonadota</taxon>
        <taxon>Alphaproteobacteria</taxon>
        <taxon>Hyphomicrobiales</taxon>
        <taxon>Kaistiaceae</taxon>
        <taxon>Kaistia</taxon>
    </lineage>
</organism>
<dbReference type="RefSeq" id="WP_084527980.1">
    <property type="nucleotide sequence ID" value="NZ_FQUP01000012.1"/>
</dbReference>
<evidence type="ECO:0000256" key="1">
    <source>
        <dbReference type="ARBA" id="ARBA00009437"/>
    </source>
</evidence>
<name>A0A1M5PSB0_9HYPH</name>
<sequence>MPVSNLKDIEWSDLRLFLIVARSGGLGAAARSSGVSAPTLGRRVAVLERQLGMRLFSKSRVGYQPTEAGRRLLCHAEEVETAVAGIVRWRGETAGPRAVRISAGHWMTRFLASHVGSVRQSGDDWTLDFVTANARLDIGRREADIGIRNRRPDEHTLAGRRIATVAFAVYARRGSDAPALPWIGLAADAALTPSAQWLEREADGPIVFRCTDPRTLLDLARVGVGRVVLPCLVGDADPQLERGSALIASLTSEQWLVTHHDDRHDAAVHAAAIRIARLIGSHKRLFAGERPAG</sequence>